<dbReference type="GO" id="GO:0005886">
    <property type="term" value="C:plasma membrane"/>
    <property type="evidence" value="ECO:0007669"/>
    <property type="project" value="UniProtKB-SubCell"/>
</dbReference>
<dbReference type="InterPro" id="IPR003838">
    <property type="entry name" value="ABC3_permease_C"/>
</dbReference>
<evidence type="ECO:0000256" key="6">
    <source>
        <dbReference type="ARBA" id="ARBA00038076"/>
    </source>
</evidence>
<dbReference type="InterPro" id="IPR025857">
    <property type="entry name" value="MacB_PCD"/>
</dbReference>
<evidence type="ECO:0000256" key="3">
    <source>
        <dbReference type="ARBA" id="ARBA00022692"/>
    </source>
</evidence>
<feature type="domain" description="ABC3 transporter permease C-terminal" evidence="8">
    <location>
        <begin position="270"/>
        <end position="382"/>
    </location>
</feature>
<dbReference type="RefSeq" id="WP_094762967.1">
    <property type="nucleotide sequence ID" value="NZ_FQZL01000026.1"/>
</dbReference>
<dbReference type="Pfam" id="PF02687">
    <property type="entry name" value="FtsX"/>
    <property type="match status" value="1"/>
</dbReference>
<comment type="similarity">
    <text evidence="6">Belongs to the ABC-4 integral membrane protein family.</text>
</comment>
<evidence type="ECO:0000256" key="5">
    <source>
        <dbReference type="ARBA" id="ARBA00023136"/>
    </source>
</evidence>
<feature type="transmembrane region" description="Helical" evidence="7">
    <location>
        <begin position="310"/>
        <end position="336"/>
    </location>
</feature>
<evidence type="ECO:0000259" key="9">
    <source>
        <dbReference type="Pfam" id="PF12704"/>
    </source>
</evidence>
<dbReference type="STRING" id="1121476.SAMN02745751_02895"/>
<sequence length="389" mass="42790">MNMSLKNTLKMSFKSIFSNKMRTFLTMLGIIIGVFSVIVIVSLGQGAKADVTSSIESMGTDIMNVSIYSDNSLDNSNLDEIEDLEGILKVSPEINNYEHVKNEIEDLEYTNIYGVDEDYLDFQNYKIAYGRSLTPVDVDYRNQVAIINSDVAGKLFGKSDPLGRKILIKGESYTVVGVLQEKKASMFMGSDNMIFIPYTTAMRKFNINTIKNVTIQTDMDCDAESVKKGIEDYLAKNLVDKEGFYVHSQEQMMDEFNKISNMLTLVLGGIAGISLLVGGIGIMNIMLVTVTERTREIGIRKAIGARRINIMIQFIIESTVISCIGGFIGTVLGIIANKIICGVIGIDPVVNIQVVAAAVGFSLFVGIFFGVYPAGKASKLKPVDALRYE</sequence>
<evidence type="ECO:0000256" key="2">
    <source>
        <dbReference type="ARBA" id="ARBA00022475"/>
    </source>
</evidence>
<dbReference type="EMBL" id="FQZL01000026">
    <property type="protein sequence ID" value="SHJ58464.1"/>
    <property type="molecule type" value="Genomic_DNA"/>
</dbReference>
<dbReference type="OrthoDB" id="9770036at2"/>
<dbReference type="GO" id="GO:0022857">
    <property type="term" value="F:transmembrane transporter activity"/>
    <property type="evidence" value="ECO:0007669"/>
    <property type="project" value="TreeGrafter"/>
</dbReference>
<dbReference type="AlphaFoldDB" id="A0A1M6KHS0"/>
<keyword evidence="5 7" id="KW-0472">Membrane</keyword>
<accession>A0A1M6KHS0</accession>
<organism evidence="10 11">
    <name type="scientific">Dethiosulfatibacter aminovorans DSM 17477</name>
    <dbReference type="NCBI Taxonomy" id="1121476"/>
    <lineage>
        <taxon>Bacteria</taxon>
        <taxon>Bacillati</taxon>
        <taxon>Bacillota</taxon>
        <taxon>Tissierellia</taxon>
        <taxon>Dethiosulfatibacter</taxon>
    </lineage>
</organism>
<dbReference type="Pfam" id="PF12704">
    <property type="entry name" value="MacB_PCD"/>
    <property type="match status" value="1"/>
</dbReference>
<reference evidence="10 11" key="1">
    <citation type="submission" date="2016-11" db="EMBL/GenBank/DDBJ databases">
        <authorList>
            <person name="Jaros S."/>
            <person name="Januszkiewicz K."/>
            <person name="Wedrychowicz H."/>
        </authorList>
    </citation>
    <scope>NUCLEOTIDE SEQUENCE [LARGE SCALE GENOMIC DNA]</scope>
    <source>
        <strain evidence="10 11">DSM 17477</strain>
    </source>
</reference>
<evidence type="ECO:0000313" key="11">
    <source>
        <dbReference type="Proteomes" id="UP000184052"/>
    </source>
</evidence>
<feature type="domain" description="MacB-like periplasmic core" evidence="9">
    <location>
        <begin position="23"/>
        <end position="232"/>
    </location>
</feature>
<dbReference type="Proteomes" id="UP000184052">
    <property type="component" value="Unassembled WGS sequence"/>
</dbReference>
<feature type="transmembrane region" description="Helical" evidence="7">
    <location>
        <begin position="348"/>
        <end position="372"/>
    </location>
</feature>
<gene>
    <name evidence="10" type="ORF">SAMN02745751_02895</name>
</gene>
<evidence type="ECO:0000259" key="8">
    <source>
        <dbReference type="Pfam" id="PF02687"/>
    </source>
</evidence>
<name>A0A1M6KHS0_9FIRM</name>
<protein>
    <submittedName>
        <fullName evidence="10">Putative ABC transport system permease protein</fullName>
    </submittedName>
</protein>
<keyword evidence="3 7" id="KW-0812">Transmembrane</keyword>
<feature type="transmembrane region" description="Helical" evidence="7">
    <location>
        <begin position="262"/>
        <end position="289"/>
    </location>
</feature>
<keyword evidence="2" id="KW-1003">Cell membrane</keyword>
<proteinExistence type="inferred from homology"/>
<dbReference type="PANTHER" id="PTHR30572:SF4">
    <property type="entry name" value="ABC TRANSPORTER PERMEASE YTRF"/>
    <property type="match status" value="1"/>
</dbReference>
<evidence type="ECO:0000256" key="4">
    <source>
        <dbReference type="ARBA" id="ARBA00022989"/>
    </source>
</evidence>
<dbReference type="InterPro" id="IPR050250">
    <property type="entry name" value="Macrolide_Exporter_MacB"/>
</dbReference>
<keyword evidence="11" id="KW-1185">Reference proteome</keyword>
<comment type="subcellular location">
    <subcellularLocation>
        <location evidence="1">Cell membrane</location>
        <topology evidence="1">Multi-pass membrane protein</topology>
    </subcellularLocation>
</comment>
<evidence type="ECO:0000313" key="10">
    <source>
        <dbReference type="EMBL" id="SHJ58464.1"/>
    </source>
</evidence>
<evidence type="ECO:0000256" key="7">
    <source>
        <dbReference type="SAM" id="Phobius"/>
    </source>
</evidence>
<keyword evidence="4 7" id="KW-1133">Transmembrane helix</keyword>
<evidence type="ECO:0000256" key="1">
    <source>
        <dbReference type="ARBA" id="ARBA00004651"/>
    </source>
</evidence>
<dbReference type="PANTHER" id="PTHR30572">
    <property type="entry name" value="MEMBRANE COMPONENT OF TRANSPORTER-RELATED"/>
    <property type="match status" value="1"/>
</dbReference>